<dbReference type="Pfam" id="PF05772">
    <property type="entry name" value="NinB"/>
    <property type="match status" value="1"/>
</dbReference>
<evidence type="ECO:0000313" key="1">
    <source>
        <dbReference type="EMBL" id="XBO69485.1"/>
    </source>
</evidence>
<organism evidence="1">
    <name type="scientific">Halomonas sp. RT37</name>
    <dbReference type="NCBI Taxonomy" id="2950872"/>
    <lineage>
        <taxon>Bacteria</taxon>
        <taxon>Pseudomonadati</taxon>
        <taxon>Pseudomonadota</taxon>
        <taxon>Gammaproteobacteria</taxon>
        <taxon>Oceanospirillales</taxon>
        <taxon>Halomonadaceae</taxon>
        <taxon>Halomonas</taxon>
    </lineage>
</organism>
<dbReference type="EMBL" id="CP098827">
    <property type="protein sequence ID" value="XBO69485.1"/>
    <property type="molecule type" value="Genomic_DNA"/>
</dbReference>
<gene>
    <name evidence="1" type="ORF">NFG58_12700</name>
</gene>
<dbReference type="AlphaFoldDB" id="A0AAU7KCV8"/>
<sequence>MSRELTYQIATLRDLGGVIQMAARMAGRGLEAGPVELVLRRPTEIRSLSQNRKLWPMLSDVAEQQQLVIDGVPEWAAPEDWKEVFTHSLRKHQRMAKGIDGGVVLLGARTSRMKKKEFSDLIELIYAYGAANDVQWSEKALAVFDTYREAA</sequence>
<reference evidence="1" key="1">
    <citation type="submission" date="2022-06" db="EMBL/GenBank/DDBJ databases">
        <title>A novel DMS-producing enzyme.</title>
        <authorList>
            <person name="Zhang Y."/>
        </authorList>
    </citation>
    <scope>NUCLEOTIDE SEQUENCE</scope>
    <source>
        <strain evidence="1">RT37</strain>
    </source>
</reference>
<dbReference type="InterPro" id="IPR036619">
    <property type="entry name" value="NinB_sf"/>
</dbReference>
<dbReference type="RefSeq" id="WP_348826640.1">
    <property type="nucleotide sequence ID" value="NZ_CP098827.1"/>
</dbReference>
<protein>
    <submittedName>
        <fullName evidence="1">Recombination protein NinB</fullName>
    </submittedName>
</protein>
<proteinExistence type="predicted"/>
<accession>A0AAU7KCV8</accession>
<dbReference type="SUPFAM" id="SSF103370">
    <property type="entry name" value="NinB"/>
    <property type="match status" value="1"/>
</dbReference>
<dbReference type="Gene3D" id="1.10.3790.10">
    <property type="entry name" value="NinB"/>
    <property type="match status" value="1"/>
</dbReference>
<dbReference type="InterPro" id="IPR008711">
    <property type="entry name" value="Recombinase_NinB"/>
</dbReference>
<name>A0AAU7KCV8_9GAMM</name>